<sequence length="315" mass="34112">MIDRKLSGHFPTVCKIAIASTITLAGLSVCQIEAIAQPTITPTPTTPLTTPANTNTVEQTLIGEWQLKDVLPIGIKVVFTADNKLYVFLPSSLPFVDGFTQGPIALDFRYRINSSTTPHQIDISSPSGGEPLLSIFELTQSGEMRVEFVGLKAGDPRPTSFTVGSVVLEKLSTITALPRNTQFYDIQAEKTKQYQSNARYSMENINRSQLSYYTSKKKFASSISELGVYVSSNNEYDYKIATHPTQKPGAIATATAKMANLKSYTAAIVAFKNKGKTTTFSGICETETPSKTSPAAPKIDNKGEVTCPSGSTKVE</sequence>
<gene>
    <name evidence="2" type="ORF">C7B64_00660</name>
</gene>
<dbReference type="AlphaFoldDB" id="A0A2T1CAC4"/>
<dbReference type="Pfam" id="PF16734">
    <property type="entry name" value="Pilin_GH"/>
    <property type="match status" value="1"/>
</dbReference>
<organism evidence="2 3">
    <name type="scientific">Merismopedia glauca CCAP 1448/3</name>
    <dbReference type="NCBI Taxonomy" id="1296344"/>
    <lineage>
        <taxon>Bacteria</taxon>
        <taxon>Bacillati</taxon>
        <taxon>Cyanobacteriota</taxon>
        <taxon>Cyanophyceae</taxon>
        <taxon>Synechococcales</taxon>
        <taxon>Merismopediaceae</taxon>
        <taxon>Merismopedia</taxon>
    </lineage>
</organism>
<keyword evidence="3" id="KW-1185">Reference proteome</keyword>
<evidence type="ECO:0000313" key="3">
    <source>
        <dbReference type="Proteomes" id="UP000238762"/>
    </source>
</evidence>
<feature type="region of interest" description="Disordered" evidence="1">
    <location>
        <begin position="286"/>
        <end position="315"/>
    </location>
</feature>
<evidence type="ECO:0000313" key="2">
    <source>
        <dbReference type="EMBL" id="PSB05189.1"/>
    </source>
</evidence>
<reference evidence="2 3" key="2">
    <citation type="submission" date="2018-03" db="EMBL/GenBank/DDBJ databases">
        <title>The ancient ancestry and fast evolution of plastids.</title>
        <authorList>
            <person name="Moore K.R."/>
            <person name="Magnabosco C."/>
            <person name="Momper L."/>
            <person name="Gold D.A."/>
            <person name="Bosak T."/>
            <person name="Fournier G.P."/>
        </authorList>
    </citation>
    <scope>NUCLEOTIDE SEQUENCE [LARGE SCALE GENOMIC DNA]</scope>
    <source>
        <strain evidence="2 3">CCAP 1448/3</strain>
    </source>
</reference>
<proteinExistence type="predicted"/>
<dbReference type="InterPro" id="IPR031975">
    <property type="entry name" value="Pilin_GH"/>
</dbReference>
<comment type="caution">
    <text evidence="2">The sequence shown here is derived from an EMBL/GenBank/DDBJ whole genome shotgun (WGS) entry which is preliminary data.</text>
</comment>
<reference evidence="2 3" key="1">
    <citation type="submission" date="2018-02" db="EMBL/GenBank/DDBJ databases">
        <authorList>
            <person name="Cohen D.B."/>
            <person name="Kent A.D."/>
        </authorList>
    </citation>
    <scope>NUCLEOTIDE SEQUENCE [LARGE SCALE GENOMIC DNA]</scope>
    <source>
        <strain evidence="2 3">CCAP 1448/3</strain>
    </source>
</reference>
<dbReference type="RefSeq" id="WP_106286734.1">
    <property type="nucleotide sequence ID" value="NZ_CAWNTC010000104.1"/>
</dbReference>
<protein>
    <submittedName>
        <fullName evidence="2">Uncharacterized protein</fullName>
    </submittedName>
</protein>
<dbReference type="OrthoDB" id="458583at2"/>
<dbReference type="Proteomes" id="UP000238762">
    <property type="component" value="Unassembled WGS sequence"/>
</dbReference>
<name>A0A2T1CAC4_9CYAN</name>
<dbReference type="EMBL" id="PVWJ01000002">
    <property type="protein sequence ID" value="PSB05189.1"/>
    <property type="molecule type" value="Genomic_DNA"/>
</dbReference>
<evidence type="ECO:0000256" key="1">
    <source>
        <dbReference type="SAM" id="MobiDB-lite"/>
    </source>
</evidence>
<accession>A0A2T1CAC4</accession>